<keyword evidence="5 7" id="KW-0472">Membrane</keyword>
<evidence type="ECO:0000256" key="2">
    <source>
        <dbReference type="ARBA" id="ARBA00022475"/>
    </source>
</evidence>
<accession>A0ABY2CVZ4</accession>
<dbReference type="Pfam" id="PF01810">
    <property type="entry name" value="LysE"/>
    <property type="match status" value="1"/>
</dbReference>
<comment type="subcellular location">
    <subcellularLocation>
        <location evidence="1">Cell membrane</location>
        <topology evidence="1">Multi-pass membrane protein</topology>
    </subcellularLocation>
</comment>
<proteinExistence type="predicted"/>
<feature type="transmembrane region" description="Helical" evidence="7">
    <location>
        <begin position="51"/>
        <end position="73"/>
    </location>
</feature>
<evidence type="ECO:0000313" key="9">
    <source>
        <dbReference type="Proteomes" id="UP000294801"/>
    </source>
</evidence>
<evidence type="ECO:0000313" key="8">
    <source>
        <dbReference type="EMBL" id="TCW30763.1"/>
    </source>
</evidence>
<sequence>MLPSLTFLLAATLLAITPGPGIAYVVACTVSGGRAEGIKSTLGTAVGGMVHVLAAALGLSLLIAQSAFAFAAVKYWERPIWSISASGSWRPRQSLWKHPSSRAQEPARHGGMVWSSKCST</sequence>
<keyword evidence="2" id="KW-1003">Cell membrane</keyword>
<gene>
    <name evidence="8" type="ORF">EV669_10689</name>
</gene>
<dbReference type="InterPro" id="IPR001123">
    <property type="entry name" value="LeuE-type"/>
</dbReference>
<organism evidence="8 9">
    <name type="scientific">Gulbenkiania mobilis</name>
    <dbReference type="NCBI Taxonomy" id="397457"/>
    <lineage>
        <taxon>Bacteria</taxon>
        <taxon>Pseudomonadati</taxon>
        <taxon>Pseudomonadota</taxon>
        <taxon>Betaproteobacteria</taxon>
        <taxon>Neisseriales</taxon>
        <taxon>Chromobacteriaceae</taxon>
        <taxon>Gulbenkiania</taxon>
    </lineage>
</organism>
<evidence type="ECO:0000256" key="7">
    <source>
        <dbReference type="SAM" id="Phobius"/>
    </source>
</evidence>
<dbReference type="PANTHER" id="PTHR30086">
    <property type="entry name" value="ARGININE EXPORTER PROTEIN ARGO"/>
    <property type="match status" value="1"/>
</dbReference>
<reference evidence="8 9" key="1">
    <citation type="submission" date="2019-03" db="EMBL/GenBank/DDBJ databases">
        <title>Genomic Encyclopedia of Type Strains, Phase IV (KMG-IV): sequencing the most valuable type-strain genomes for metagenomic binning, comparative biology and taxonomic classification.</title>
        <authorList>
            <person name="Goeker M."/>
        </authorList>
    </citation>
    <scope>NUCLEOTIDE SEQUENCE [LARGE SCALE GENOMIC DNA]</scope>
    <source>
        <strain evidence="8 9">DSM 18507</strain>
    </source>
</reference>
<evidence type="ECO:0000256" key="5">
    <source>
        <dbReference type="ARBA" id="ARBA00023136"/>
    </source>
</evidence>
<keyword evidence="9" id="KW-1185">Reference proteome</keyword>
<evidence type="ECO:0000256" key="4">
    <source>
        <dbReference type="ARBA" id="ARBA00022989"/>
    </source>
</evidence>
<evidence type="ECO:0000256" key="3">
    <source>
        <dbReference type="ARBA" id="ARBA00022692"/>
    </source>
</evidence>
<keyword evidence="4 7" id="KW-1133">Transmembrane helix</keyword>
<feature type="region of interest" description="Disordered" evidence="6">
    <location>
        <begin position="91"/>
        <end position="120"/>
    </location>
</feature>
<dbReference type="Proteomes" id="UP000294801">
    <property type="component" value="Unassembled WGS sequence"/>
</dbReference>
<evidence type="ECO:0000256" key="1">
    <source>
        <dbReference type="ARBA" id="ARBA00004651"/>
    </source>
</evidence>
<keyword evidence="3 7" id="KW-0812">Transmembrane</keyword>
<dbReference type="EMBL" id="SMDA01000006">
    <property type="protein sequence ID" value="TCW30763.1"/>
    <property type="molecule type" value="Genomic_DNA"/>
</dbReference>
<comment type="caution">
    <text evidence="8">The sequence shown here is derived from an EMBL/GenBank/DDBJ whole genome shotgun (WGS) entry which is preliminary data.</text>
</comment>
<evidence type="ECO:0000256" key="6">
    <source>
        <dbReference type="SAM" id="MobiDB-lite"/>
    </source>
</evidence>
<name>A0ABY2CVZ4_GULMO</name>
<dbReference type="PANTHER" id="PTHR30086:SF20">
    <property type="entry name" value="ARGININE EXPORTER PROTEIN ARGO-RELATED"/>
    <property type="match status" value="1"/>
</dbReference>
<protein>
    <submittedName>
        <fullName evidence="8">LysE type translocator</fullName>
    </submittedName>
</protein>